<feature type="signal peptide" evidence="1">
    <location>
        <begin position="1"/>
        <end position="25"/>
    </location>
</feature>
<dbReference type="Gene3D" id="2.170.130.20">
    <property type="entry name" value="LCCL-like domain"/>
    <property type="match status" value="5"/>
</dbReference>
<feature type="domain" description="LCCL" evidence="2">
    <location>
        <begin position="131"/>
        <end position="230"/>
    </location>
</feature>
<dbReference type="PANTHER" id="PTHR31331">
    <property type="entry name" value="LCCL DOMAIN PROTEIN (AFU_ORTHOLOGUE AFUA_5G08630)"/>
    <property type="match status" value="1"/>
</dbReference>
<dbReference type="SUPFAM" id="SSF69848">
    <property type="entry name" value="LCCL domain"/>
    <property type="match status" value="5"/>
</dbReference>
<dbReference type="PROSITE" id="PS51257">
    <property type="entry name" value="PROKAR_LIPOPROTEIN"/>
    <property type="match status" value="1"/>
</dbReference>
<dbReference type="InterPro" id="IPR004043">
    <property type="entry name" value="LCCL"/>
</dbReference>
<dbReference type="InterPro" id="IPR051957">
    <property type="entry name" value="CRISP-LCCL_domain"/>
</dbReference>
<evidence type="ECO:0000256" key="1">
    <source>
        <dbReference type="SAM" id="SignalP"/>
    </source>
</evidence>
<dbReference type="EMBL" id="CAWYQH010000098">
    <property type="protein sequence ID" value="CAK8684613.1"/>
    <property type="molecule type" value="Genomic_DNA"/>
</dbReference>
<evidence type="ECO:0000313" key="3">
    <source>
        <dbReference type="EMBL" id="CAK8684613.1"/>
    </source>
</evidence>
<reference evidence="3 4" key="1">
    <citation type="submission" date="2024-02" db="EMBL/GenBank/DDBJ databases">
        <authorList>
            <person name="Daric V."/>
            <person name="Darras S."/>
        </authorList>
    </citation>
    <scope>NUCLEOTIDE SEQUENCE [LARGE SCALE GENOMIC DNA]</scope>
</reference>
<evidence type="ECO:0000259" key="2">
    <source>
        <dbReference type="PROSITE" id="PS50820"/>
    </source>
</evidence>
<sequence>MCYFAKYLTLLLLYPLIISIGLSSCQDITEVTCQTRGIDPPLGQSSAVSFEVNCPAYCSNSVGNVWGDVIYTDDSSICRAAIHDGIITESTGGKVRFFFTDGQNSYRGVLRNSVQSSSYGSWQKSIKFTPDAVDVTCQTRGYDQPFADLNYPLFLVNCPSSCSHSVGNVWGDVIYTDDSSICRAAIHDGKITDSAGGQVSFRFADGQNAYNGVLKNSIRSFSYGPWRRSMTFSSSGTETGPPSAHTTCSTNAQEERFASKSDFTVNCPSGCDGLIVRLYVIYGDIVYSDDSSICQAAIHDGRITTDSGGSVRVYKRGTEQSFPGKTRNSITSRSRISSAESISFVNEIFTATCETTGQDALFVGLTEYVVRCPVNCQKDFSPVWGDIVYTQSSSVCRSAVHNSQINPAEGGFVRVYTYPGQHYCPERTSEYIPSSPHGPYAGSFAFNSSIRTTPDVTCNTKARDSSFAKSRETMFDVFCPSSCVDSSGIVWGNIVYTENSSICRAAIHDGKVTDSGGRVRFYKYKGQNSYASVLRNSVQSTAQEAFANSIAFIPPYHLATLPPHIG</sequence>
<dbReference type="SMART" id="SM00603">
    <property type="entry name" value="LCCL"/>
    <property type="match status" value="5"/>
</dbReference>
<feature type="chain" id="PRO_5045037611" description="LCCL domain-containing protein" evidence="1">
    <location>
        <begin position="26"/>
        <end position="566"/>
    </location>
</feature>
<keyword evidence="4" id="KW-1185">Reference proteome</keyword>
<dbReference type="Proteomes" id="UP001642483">
    <property type="component" value="Unassembled WGS sequence"/>
</dbReference>
<feature type="domain" description="LCCL" evidence="2">
    <location>
        <begin position="347"/>
        <end position="444"/>
    </location>
</feature>
<dbReference type="PANTHER" id="PTHR31331:SF1">
    <property type="entry name" value="CYSTEINE RICH SECRETORY PROTEIN LCCL DOMAIN CONTAINING 2"/>
    <property type="match status" value="1"/>
</dbReference>
<accession>A0ABP0FZ89</accession>
<feature type="domain" description="LCCL" evidence="2">
    <location>
        <begin position="242"/>
        <end position="342"/>
    </location>
</feature>
<dbReference type="InterPro" id="IPR036609">
    <property type="entry name" value="LCCL_sf"/>
</dbReference>
<comment type="caution">
    <text evidence="3">The sequence shown here is derived from an EMBL/GenBank/DDBJ whole genome shotgun (WGS) entry which is preliminary data.</text>
</comment>
<gene>
    <name evidence="3" type="ORF">CVLEPA_LOCUS15598</name>
</gene>
<name>A0ABP0FZ89_CLALP</name>
<dbReference type="PROSITE" id="PS50820">
    <property type="entry name" value="LCCL"/>
    <property type="match status" value="5"/>
</dbReference>
<feature type="domain" description="LCCL" evidence="2">
    <location>
        <begin position="27"/>
        <end position="126"/>
    </location>
</feature>
<evidence type="ECO:0000313" key="4">
    <source>
        <dbReference type="Proteomes" id="UP001642483"/>
    </source>
</evidence>
<organism evidence="3 4">
    <name type="scientific">Clavelina lepadiformis</name>
    <name type="common">Light-bulb sea squirt</name>
    <name type="synonym">Ascidia lepadiformis</name>
    <dbReference type="NCBI Taxonomy" id="159417"/>
    <lineage>
        <taxon>Eukaryota</taxon>
        <taxon>Metazoa</taxon>
        <taxon>Chordata</taxon>
        <taxon>Tunicata</taxon>
        <taxon>Ascidiacea</taxon>
        <taxon>Aplousobranchia</taxon>
        <taxon>Clavelinidae</taxon>
        <taxon>Clavelina</taxon>
    </lineage>
</organism>
<protein>
    <recommendedName>
        <fullName evidence="2">LCCL domain-containing protein</fullName>
    </recommendedName>
</protein>
<proteinExistence type="predicted"/>
<keyword evidence="1" id="KW-0732">Signal</keyword>
<dbReference type="Pfam" id="PF03815">
    <property type="entry name" value="LCCL"/>
    <property type="match status" value="5"/>
</dbReference>
<feature type="domain" description="LCCL" evidence="2">
    <location>
        <begin position="452"/>
        <end position="550"/>
    </location>
</feature>